<dbReference type="KEGG" id="cuo:CUROG_02435"/>
<dbReference type="PANTHER" id="PTHR38441">
    <property type="entry name" value="INTEGRAL MEMBRANE PROTEIN-RELATED"/>
    <property type="match status" value="1"/>
</dbReference>
<dbReference type="InterPro" id="IPR007436">
    <property type="entry name" value="DUF485"/>
</dbReference>
<dbReference type="EMBL" id="CP045032">
    <property type="protein sequence ID" value="QFQ01877.1"/>
    <property type="molecule type" value="Genomic_DNA"/>
</dbReference>
<dbReference type="Pfam" id="PF04341">
    <property type="entry name" value="DUF485"/>
    <property type="match status" value="1"/>
</dbReference>
<feature type="transmembrane region" description="Helical" evidence="2">
    <location>
        <begin position="37"/>
        <end position="59"/>
    </location>
</feature>
<reference evidence="4" key="1">
    <citation type="submission" date="2019-10" db="EMBL/GenBank/DDBJ databases">
        <title>Complete genome sequence of Corynebacterium urogenitalis DSM 108747, isolated from the genital tract of a cow.</title>
        <authorList>
            <person name="Ruckert C."/>
            <person name="Ballas P."/>
            <person name="Wagener K."/>
            <person name="Drillich M."/>
            <person name="Kaempfer P."/>
            <person name="Busse H.-J."/>
            <person name="Ehling-Schulz M."/>
        </authorList>
    </citation>
    <scope>NUCLEOTIDE SEQUENCE [LARGE SCALE GENOMIC DNA]</scope>
    <source>
        <strain evidence="4">LMM 1652</strain>
    </source>
</reference>
<name>A0A5J6Z8D8_9CORY</name>
<organism evidence="3 4">
    <name type="scientific">Corynebacterium urogenitale</name>
    <dbReference type="NCBI Taxonomy" id="2487892"/>
    <lineage>
        <taxon>Bacteria</taxon>
        <taxon>Bacillati</taxon>
        <taxon>Actinomycetota</taxon>
        <taxon>Actinomycetes</taxon>
        <taxon>Mycobacteriales</taxon>
        <taxon>Corynebacteriaceae</taxon>
        <taxon>Corynebacterium</taxon>
    </lineage>
</organism>
<evidence type="ECO:0000256" key="2">
    <source>
        <dbReference type="SAM" id="Phobius"/>
    </source>
</evidence>
<feature type="compositionally biased region" description="Low complexity" evidence="1">
    <location>
        <begin position="114"/>
        <end position="125"/>
    </location>
</feature>
<dbReference type="Proteomes" id="UP000326711">
    <property type="component" value="Chromosome"/>
</dbReference>
<dbReference type="PANTHER" id="PTHR38441:SF1">
    <property type="entry name" value="MEMBRANE PROTEIN"/>
    <property type="match status" value="1"/>
</dbReference>
<feature type="transmembrane region" description="Helical" evidence="2">
    <location>
        <begin position="71"/>
        <end position="93"/>
    </location>
</feature>
<keyword evidence="4" id="KW-1185">Reference proteome</keyword>
<keyword evidence="2" id="KW-0472">Membrane</keyword>
<gene>
    <name evidence="3" type="ORF">CUROG_02435</name>
</gene>
<keyword evidence="2" id="KW-0812">Transmembrane</keyword>
<proteinExistence type="predicted"/>
<evidence type="ECO:0000313" key="4">
    <source>
        <dbReference type="Proteomes" id="UP000326711"/>
    </source>
</evidence>
<evidence type="ECO:0000256" key="1">
    <source>
        <dbReference type="SAM" id="MobiDB-lite"/>
    </source>
</evidence>
<accession>A0A5J6Z8D8</accession>
<dbReference type="RefSeq" id="WP_236640610.1">
    <property type="nucleotide sequence ID" value="NZ_CP045032.1"/>
</dbReference>
<protein>
    <recommendedName>
        <fullName evidence="5">DUF485 domain-containing protein</fullName>
    </recommendedName>
</protein>
<evidence type="ECO:0008006" key="5">
    <source>
        <dbReference type="Google" id="ProtNLM"/>
    </source>
</evidence>
<feature type="region of interest" description="Disordered" evidence="1">
    <location>
        <begin position="106"/>
        <end position="125"/>
    </location>
</feature>
<sequence length="125" mass="14052">MGQPSPSIQRHTPTSQEFIAAQKSPEFQELRSKQRGFTFPLTVAGVVWFVIYIVTAMYTPNFFGISVFGNVNVGILFGFAQFVTTFLITWLYVQYSNKTLEPRSRAIRESLEGAPQTPQTPQAQA</sequence>
<evidence type="ECO:0000313" key="3">
    <source>
        <dbReference type="EMBL" id="QFQ01877.1"/>
    </source>
</evidence>
<dbReference type="AlphaFoldDB" id="A0A5J6Z8D8"/>
<keyword evidence="2" id="KW-1133">Transmembrane helix</keyword>